<sequence>MIQKTPPLSLRSSKLIEQALYYMYDKLLKKRTFLFLKTYTGGY</sequence>
<organism evidence="1 2">
    <name type="scientific">Heyndrickxia sporothermodurans</name>
    <dbReference type="NCBI Taxonomy" id="46224"/>
    <lineage>
        <taxon>Bacteria</taxon>
        <taxon>Bacillati</taxon>
        <taxon>Bacillota</taxon>
        <taxon>Bacilli</taxon>
        <taxon>Bacillales</taxon>
        <taxon>Bacillaceae</taxon>
        <taxon>Heyndrickxia</taxon>
    </lineage>
</organism>
<dbReference type="Proteomes" id="UP000075666">
    <property type="component" value="Unassembled WGS sequence"/>
</dbReference>
<dbReference type="AlphaFoldDB" id="A0A150KP89"/>
<proteinExistence type="predicted"/>
<evidence type="ECO:0000313" key="1">
    <source>
        <dbReference type="EMBL" id="KYD00914.1"/>
    </source>
</evidence>
<name>A0A150KP89_9BACI</name>
<gene>
    <name evidence="1" type="ORF">B4102_3449</name>
</gene>
<accession>A0A150KP89</accession>
<dbReference type="EMBL" id="LQYN01000072">
    <property type="protein sequence ID" value="KYD00914.1"/>
    <property type="molecule type" value="Genomic_DNA"/>
</dbReference>
<reference evidence="1 2" key="1">
    <citation type="submission" date="2016-01" db="EMBL/GenBank/DDBJ databases">
        <title>Genome Sequences of Twelve Sporeforming Bacillus Species Isolated from Foods.</title>
        <authorList>
            <person name="Berendsen E.M."/>
            <person name="Wells-Bennik M.H."/>
            <person name="Krawcyk A.O."/>
            <person name="De Jong A."/>
            <person name="Holsappel S."/>
            <person name="Eijlander R.T."/>
            <person name="Kuipers O.P."/>
        </authorList>
    </citation>
    <scope>NUCLEOTIDE SEQUENCE [LARGE SCALE GENOMIC DNA]</scope>
    <source>
        <strain evidence="1 2">B4102</strain>
    </source>
</reference>
<keyword evidence="2" id="KW-1185">Reference proteome</keyword>
<protein>
    <submittedName>
        <fullName evidence="1">Uncharacterized protein</fullName>
    </submittedName>
</protein>
<dbReference type="STRING" id="46224.B4102_3449"/>
<evidence type="ECO:0000313" key="2">
    <source>
        <dbReference type="Proteomes" id="UP000075666"/>
    </source>
</evidence>
<comment type="caution">
    <text evidence="1">The sequence shown here is derived from an EMBL/GenBank/DDBJ whole genome shotgun (WGS) entry which is preliminary data.</text>
</comment>